<feature type="region of interest" description="Disordered" evidence="1">
    <location>
        <begin position="59"/>
        <end position="101"/>
    </location>
</feature>
<sequence length="218" mass="25275">MKKCQKVEAVQRRATRRGVKDATTDRRRKKLNKFKAVQRRDEEEKMSRIEAVQLRAERRRKVHELQSVQRKAEEEEKARIEAVQRRAQEEETTIATTDPTQKEIEQIQAVQKRAEEDEMARIEASAEQEQQKKRCSEKGSDEDEKAQIERIKMFAEECCFEMMTKPFPLQIEDALDGDELNIVEIHNKSSSSPTTSSADSFCTSESGKREAVLVNESQ</sequence>
<reference evidence="2 3" key="1">
    <citation type="submission" date="2024-10" db="EMBL/GenBank/DDBJ databases">
        <authorList>
            <person name="Kim D."/>
        </authorList>
    </citation>
    <scope>NUCLEOTIDE SEQUENCE [LARGE SCALE GENOMIC DNA]</scope>
    <source>
        <strain evidence="2">BH-2024</strain>
    </source>
</reference>
<feature type="compositionally biased region" description="Basic and acidic residues" evidence="1">
    <location>
        <begin position="129"/>
        <end position="146"/>
    </location>
</feature>
<feature type="compositionally biased region" description="Basic and acidic residues" evidence="1">
    <location>
        <begin position="70"/>
        <end position="89"/>
    </location>
</feature>
<evidence type="ECO:0000313" key="2">
    <source>
        <dbReference type="EMBL" id="KAL3109640.1"/>
    </source>
</evidence>
<proteinExistence type="predicted"/>
<name>A0ABD2L338_9BILA</name>
<evidence type="ECO:0000313" key="3">
    <source>
        <dbReference type="Proteomes" id="UP001620626"/>
    </source>
</evidence>
<comment type="caution">
    <text evidence="2">The sequence shown here is derived from an EMBL/GenBank/DDBJ whole genome shotgun (WGS) entry which is preliminary data.</text>
</comment>
<organism evidence="2 3">
    <name type="scientific">Heterodera trifolii</name>
    <dbReference type="NCBI Taxonomy" id="157864"/>
    <lineage>
        <taxon>Eukaryota</taxon>
        <taxon>Metazoa</taxon>
        <taxon>Ecdysozoa</taxon>
        <taxon>Nematoda</taxon>
        <taxon>Chromadorea</taxon>
        <taxon>Rhabditida</taxon>
        <taxon>Tylenchina</taxon>
        <taxon>Tylenchomorpha</taxon>
        <taxon>Tylenchoidea</taxon>
        <taxon>Heteroderidae</taxon>
        <taxon>Heteroderinae</taxon>
        <taxon>Heterodera</taxon>
    </lineage>
</organism>
<dbReference type="Proteomes" id="UP001620626">
    <property type="component" value="Unassembled WGS sequence"/>
</dbReference>
<protein>
    <submittedName>
        <fullName evidence="2">Uncharacterized protein</fullName>
    </submittedName>
</protein>
<dbReference type="EMBL" id="JBICBT010000562">
    <property type="protein sequence ID" value="KAL3109640.1"/>
    <property type="molecule type" value="Genomic_DNA"/>
</dbReference>
<keyword evidence="3" id="KW-1185">Reference proteome</keyword>
<gene>
    <name evidence="2" type="ORF">niasHT_018838</name>
</gene>
<accession>A0ABD2L338</accession>
<evidence type="ECO:0000256" key="1">
    <source>
        <dbReference type="SAM" id="MobiDB-lite"/>
    </source>
</evidence>
<feature type="region of interest" description="Disordered" evidence="1">
    <location>
        <begin position="114"/>
        <end position="146"/>
    </location>
</feature>
<feature type="region of interest" description="Disordered" evidence="1">
    <location>
        <begin position="1"/>
        <end position="27"/>
    </location>
</feature>
<dbReference type="AlphaFoldDB" id="A0ABD2L338"/>
<feature type="region of interest" description="Disordered" evidence="1">
    <location>
        <begin position="185"/>
        <end position="218"/>
    </location>
</feature>
<feature type="compositionally biased region" description="Basic and acidic residues" evidence="1">
    <location>
        <begin position="1"/>
        <end position="11"/>
    </location>
</feature>